<evidence type="ECO:0000256" key="1">
    <source>
        <dbReference type="SAM" id="Phobius"/>
    </source>
</evidence>
<organism evidence="2 3">
    <name type="scientific">Parvularcula bermudensis (strain ATCC BAA-594 / HTCC2503 / KCTC 12087)</name>
    <dbReference type="NCBI Taxonomy" id="314260"/>
    <lineage>
        <taxon>Bacteria</taxon>
        <taxon>Pseudomonadati</taxon>
        <taxon>Pseudomonadota</taxon>
        <taxon>Alphaproteobacteria</taxon>
        <taxon>Parvularculales</taxon>
        <taxon>Parvularculaceae</taxon>
        <taxon>Parvularcula</taxon>
    </lineage>
</organism>
<evidence type="ECO:0008006" key="4">
    <source>
        <dbReference type="Google" id="ProtNLM"/>
    </source>
</evidence>
<reference evidence="2 3" key="2">
    <citation type="journal article" date="2011" name="J. Bacteriol.">
        <title>Complete genome sequence of strain HTCC2503T of Parvularcula bermudensis, the type species of the order "Parvularculales" in the class Alphaproteobacteria.</title>
        <authorList>
            <person name="Oh H.M."/>
            <person name="Kang I."/>
            <person name="Vergin K.L."/>
            <person name="Kang D."/>
            <person name="Rhee K.H."/>
            <person name="Giovannoni S.J."/>
            <person name="Cho J.C."/>
        </authorList>
    </citation>
    <scope>NUCLEOTIDE SEQUENCE [LARGE SCALE GENOMIC DNA]</scope>
    <source>
        <strain evidence="3">ATCC BAA-594 / HTCC2503 / KCTC 12087</strain>
    </source>
</reference>
<feature type="transmembrane region" description="Helical" evidence="1">
    <location>
        <begin position="6"/>
        <end position="26"/>
    </location>
</feature>
<protein>
    <recommendedName>
        <fullName evidence="4">DUF4760 domain-containing protein</fullName>
    </recommendedName>
</protein>
<keyword evidence="1" id="KW-1133">Transmembrane helix</keyword>
<reference evidence="3" key="1">
    <citation type="submission" date="2010-08" db="EMBL/GenBank/DDBJ databases">
        <title>Genome sequence of Parvularcula bermudensis HTCC2503.</title>
        <authorList>
            <person name="Kang D.-M."/>
            <person name="Oh H.-M."/>
            <person name="Cho J.-C."/>
        </authorList>
    </citation>
    <scope>NUCLEOTIDE SEQUENCE [LARGE SCALE GENOMIC DNA]</scope>
    <source>
        <strain evidence="3">ATCC BAA-594 / HTCC2503 / KCTC 12087</strain>
    </source>
</reference>
<keyword evidence="1" id="KW-0472">Membrane</keyword>
<name>E0TEQ4_PARBH</name>
<dbReference type="RefSeq" id="WP_013299911.1">
    <property type="nucleotide sequence ID" value="NC_014414.1"/>
</dbReference>
<dbReference type="EMBL" id="CP002156">
    <property type="protein sequence ID" value="ADM08937.1"/>
    <property type="molecule type" value="Genomic_DNA"/>
</dbReference>
<dbReference type="AlphaFoldDB" id="E0TEQ4"/>
<evidence type="ECO:0000313" key="2">
    <source>
        <dbReference type="EMBL" id="ADM08937.1"/>
    </source>
</evidence>
<gene>
    <name evidence="2" type="ordered locus">PB2503_04312</name>
</gene>
<dbReference type="Pfam" id="PF15956">
    <property type="entry name" value="DUF4760"/>
    <property type="match status" value="1"/>
</dbReference>
<dbReference type="KEGG" id="pbr:PB2503_04312"/>
<proteinExistence type="predicted"/>
<keyword evidence="3" id="KW-1185">Reference proteome</keyword>
<sequence>MEFLLSHIEGIVTGASILVATVTAFFQSQRLKRMKQEEFTLQTLSFLITAEGLRQAFIRVNRDSFRGEDPLLAIDDEDIFAAYSTLLDFYTDLAISVKNGLLVEEIVLNNMGSAMLRHFDYLAPYIQEMRTRYDFPRYVGTYEEFVENRLRRVKKRFSQGPRVKK</sequence>
<dbReference type="InterPro" id="IPR031876">
    <property type="entry name" value="DUF4760"/>
</dbReference>
<accession>E0TEQ4</accession>
<evidence type="ECO:0000313" key="3">
    <source>
        <dbReference type="Proteomes" id="UP000001302"/>
    </source>
</evidence>
<keyword evidence="1" id="KW-0812">Transmembrane</keyword>
<dbReference type="Proteomes" id="UP000001302">
    <property type="component" value="Chromosome"/>
</dbReference>
<dbReference type="HOGENOM" id="CLU_1609240_0_0_5"/>